<dbReference type="Gene3D" id="3.10.100.10">
    <property type="entry name" value="Mannose-Binding Protein A, subunit A"/>
    <property type="match status" value="1"/>
</dbReference>
<dbReference type="InterPro" id="IPR016187">
    <property type="entry name" value="CTDL_fold"/>
</dbReference>
<organism evidence="3 4">
    <name type="scientific">Panagrellus redivivus</name>
    <name type="common">Microworm</name>
    <dbReference type="NCBI Taxonomy" id="6233"/>
    <lineage>
        <taxon>Eukaryota</taxon>
        <taxon>Metazoa</taxon>
        <taxon>Ecdysozoa</taxon>
        <taxon>Nematoda</taxon>
        <taxon>Chromadorea</taxon>
        <taxon>Rhabditida</taxon>
        <taxon>Tylenchina</taxon>
        <taxon>Panagrolaimomorpha</taxon>
        <taxon>Panagrolaimoidea</taxon>
        <taxon>Panagrolaimidae</taxon>
        <taxon>Panagrellus</taxon>
    </lineage>
</organism>
<evidence type="ECO:0000259" key="2">
    <source>
        <dbReference type="PROSITE" id="PS50041"/>
    </source>
</evidence>
<sequence>MARRNKPPAVHNNDTASLLKKINWTAVLIVLCTFGYCFYRASRPSCGYNNGWVSDYTRQCFIPIPQEMTFHDAEAYCKAKFVGHLASIHNDGDASALNHHIRMVFPSIKYYYIGLNKYACDNYMWQDNTDVNFKPPGFDMEDGSCAYIKSEDRRWFEGVCRHKKSFVCTKRADTVYDLVWKLYNRE</sequence>
<dbReference type="SUPFAM" id="SSF56436">
    <property type="entry name" value="C-type lectin-like"/>
    <property type="match status" value="1"/>
</dbReference>
<reference evidence="3" key="1">
    <citation type="journal article" date="2013" name="Genetics">
        <title>The draft genome and transcriptome of Panagrellus redivivus are shaped by the harsh demands of a free-living lifestyle.</title>
        <authorList>
            <person name="Srinivasan J."/>
            <person name="Dillman A.R."/>
            <person name="Macchietto M.G."/>
            <person name="Heikkinen L."/>
            <person name="Lakso M."/>
            <person name="Fracchia K.M."/>
            <person name="Antoshechkin I."/>
            <person name="Mortazavi A."/>
            <person name="Wong G."/>
            <person name="Sternberg P.W."/>
        </authorList>
    </citation>
    <scope>NUCLEOTIDE SEQUENCE [LARGE SCALE GENOMIC DNA]</scope>
    <source>
        <strain evidence="3">MT8872</strain>
    </source>
</reference>
<dbReference type="PANTHER" id="PTHR22803">
    <property type="entry name" value="MANNOSE, PHOSPHOLIPASE, LECTIN RECEPTOR RELATED"/>
    <property type="match status" value="1"/>
</dbReference>
<feature type="transmembrane region" description="Helical" evidence="1">
    <location>
        <begin position="22"/>
        <end position="39"/>
    </location>
</feature>
<evidence type="ECO:0000313" key="4">
    <source>
        <dbReference type="WBParaSite" id="Pan_g17639.t1"/>
    </source>
</evidence>
<dbReference type="CDD" id="cd00037">
    <property type="entry name" value="CLECT"/>
    <property type="match status" value="1"/>
</dbReference>
<feature type="domain" description="C-type lectin" evidence="2">
    <location>
        <begin position="56"/>
        <end position="169"/>
    </location>
</feature>
<dbReference type="InterPro" id="IPR001304">
    <property type="entry name" value="C-type_lectin-like"/>
</dbReference>
<dbReference type="InterPro" id="IPR050111">
    <property type="entry name" value="C-type_lectin/snaclec_domain"/>
</dbReference>
<dbReference type="PROSITE" id="PS50041">
    <property type="entry name" value="C_TYPE_LECTIN_2"/>
    <property type="match status" value="1"/>
</dbReference>
<keyword evidence="1" id="KW-1133">Transmembrane helix</keyword>
<dbReference type="Proteomes" id="UP000492821">
    <property type="component" value="Unassembled WGS sequence"/>
</dbReference>
<dbReference type="InterPro" id="IPR016186">
    <property type="entry name" value="C-type_lectin-like/link_sf"/>
</dbReference>
<dbReference type="Pfam" id="PF00059">
    <property type="entry name" value="Lectin_C"/>
    <property type="match status" value="1"/>
</dbReference>
<reference evidence="4" key="2">
    <citation type="submission" date="2020-10" db="UniProtKB">
        <authorList>
            <consortium name="WormBaseParasite"/>
        </authorList>
    </citation>
    <scope>IDENTIFICATION</scope>
</reference>
<dbReference type="AlphaFoldDB" id="A0A7E4V9I4"/>
<evidence type="ECO:0000313" key="3">
    <source>
        <dbReference type="Proteomes" id="UP000492821"/>
    </source>
</evidence>
<keyword evidence="3" id="KW-1185">Reference proteome</keyword>
<name>A0A7E4V9I4_PANRE</name>
<dbReference type="WBParaSite" id="Pan_g17639.t1">
    <property type="protein sequence ID" value="Pan_g17639.t1"/>
    <property type="gene ID" value="Pan_g17639"/>
</dbReference>
<protein>
    <submittedName>
        <fullName evidence="4">C-type lectin domain-containing protein</fullName>
    </submittedName>
</protein>
<accession>A0A7E4V9I4</accession>
<evidence type="ECO:0000256" key="1">
    <source>
        <dbReference type="SAM" id="Phobius"/>
    </source>
</evidence>
<keyword evidence="1" id="KW-0812">Transmembrane</keyword>
<dbReference type="SMART" id="SM00034">
    <property type="entry name" value="CLECT"/>
    <property type="match status" value="1"/>
</dbReference>
<keyword evidence="1" id="KW-0472">Membrane</keyword>
<proteinExistence type="predicted"/>